<dbReference type="RefSeq" id="WP_073289254.1">
    <property type="nucleotide sequence ID" value="NZ_FRAS01000062.1"/>
</dbReference>
<dbReference type="Proteomes" id="UP000183947">
    <property type="component" value="Unassembled WGS sequence"/>
</dbReference>
<gene>
    <name evidence="2" type="ORF">SAMN02746009_04288</name>
</gene>
<evidence type="ECO:0000313" key="2">
    <source>
        <dbReference type="EMBL" id="SHM32470.1"/>
    </source>
</evidence>
<dbReference type="AlphaFoldDB" id="A0A1M7HVG5"/>
<accession>A0A1M7HVG5</accession>
<evidence type="ECO:0000256" key="1">
    <source>
        <dbReference type="SAM" id="Phobius"/>
    </source>
</evidence>
<keyword evidence="1" id="KW-0472">Membrane</keyword>
<evidence type="ECO:0000313" key="3">
    <source>
        <dbReference type="Proteomes" id="UP000183947"/>
    </source>
</evidence>
<dbReference type="EMBL" id="FRAS01000062">
    <property type="protein sequence ID" value="SHM32470.1"/>
    <property type="molecule type" value="Genomic_DNA"/>
</dbReference>
<keyword evidence="1" id="KW-0812">Transmembrane</keyword>
<keyword evidence="3" id="KW-1185">Reference proteome</keyword>
<protein>
    <submittedName>
        <fullName evidence="2">Uncharacterized protein</fullName>
    </submittedName>
</protein>
<name>A0A1M7HVG5_9BACT</name>
<reference evidence="3" key="1">
    <citation type="submission" date="2016-11" db="EMBL/GenBank/DDBJ databases">
        <authorList>
            <person name="Varghese N."/>
            <person name="Submissions S."/>
        </authorList>
    </citation>
    <scope>NUCLEOTIDE SEQUENCE [LARGE SCALE GENOMIC DNA]</scope>
    <source>
        <strain evidence="3">DSM 18569</strain>
    </source>
</reference>
<proteinExistence type="predicted"/>
<sequence length="81" mass="8629">MGPYLAKVAAKTDLSATDLRVLRLQLLTDAAAALMVLLAATAISLYKSWGRIGKWPRATQLLCRHPGAAICLSPGWGCFSS</sequence>
<organism evidence="2 3">
    <name type="scientific">Hymenobacter psychrotolerans DSM 18569</name>
    <dbReference type="NCBI Taxonomy" id="1121959"/>
    <lineage>
        <taxon>Bacteria</taxon>
        <taxon>Pseudomonadati</taxon>
        <taxon>Bacteroidota</taxon>
        <taxon>Cytophagia</taxon>
        <taxon>Cytophagales</taxon>
        <taxon>Hymenobacteraceae</taxon>
        <taxon>Hymenobacter</taxon>
    </lineage>
</organism>
<feature type="transmembrane region" description="Helical" evidence="1">
    <location>
        <begin position="24"/>
        <end position="46"/>
    </location>
</feature>
<dbReference type="STRING" id="1121959.SAMN02746009_04288"/>
<keyword evidence="1" id="KW-1133">Transmembrane helix</keyword>